<organism evidence="2 3">
    <name type="scientific">Phytophthora megakarya</name>
    <dbReference type="NCBI Taxonomy" id="4795"/>
    <lineage>
        <taxon>Eukaryota</taxon>
        <taxon>Sar</taxon>
        <taxon>Stramenopiles</taxon>
        <taxon>Oomycota</taxon>
        <taxon>Peronosporomycetes</taxon>
        <taxon>Peronosporales</taxon>
        <taxon>Peronosporaceae</taxon>
        <taxon>Phytophthora</taxon>
    </lineage>
</organism>
<sequence length="188" mass="21076">MLTLTSHPHALERSKQKNSELPKYDAKFYFLDAYTIDKMHESFDSISVDLPLYDTLKKTEQVNPPSLYRQVGRKLQQTKEPANGDRGVQQKRNRGECAELSTRRVSTASVTAGDDDDHARQIADFFDDHLKGPSTSKQDTYALHNIRRCTAPLAGTEGVGVSIIPGDYIVGKSPFIVLGKSSEYEIER</sequence>
<reference evidence="3" key="1">
    <citation type="submission" date="2017-03" db="EMBL/GenBank/DDBJ databases">
        <title>Phytopthora megakarya and P. palmivora, two closely related causual agents of cacao black pod achieved similar genome size and gene model numbers by different mechanisms.</title>
        <authorList>
            <person name="Ali S."/>
            <person name="Shao J."/>
            <person name="Larry D.J."/>
            <person name="Kronmiller B."/>
            <person name="Shen D."/>
            <person name="Strem M.D."/>
            <person name="Melnick R.L."/>
            <person name="Guiltinan M.J."/>
            <person name="Tyler B.M."/>
            <person name="Meinhardt L.W."/>
            <person name="Bailey B.A."/>
        </authorList>
    </citation>
    <scope>NUCLEOTIDE SEQUENCE [LARGE SCALE GENOMIC DNA]</scope>
    <source>
        <strain evidence="3">zdho120</strain>
    </source>
</reference>
<proteinExistence type="predicted"/>
<gene>
    <name evidence="2" type="ORF">PHMEG_00033852</name>
</gene>
<evidence type="ECO:0000313" key="2">
    <source>
        <dbReference type="EMBL" id="OWY95997.1"/>
    </source>
</evidence>
<dbReference type="Proteomes" id="UP000198211">
    <property type="component" value="Unassembled WGS sequence"/>
</dbReference>
<dbReference type="EMBL" id="NBNE01012213">
    <property type="protein sequence ID" value="OWY95997.1"/>
    <property type="molecule type" value="Genomic_DNA"/>
</dbReference>
<accession>A0A225USM4</accession>
<evidence type="ECO:0000313" key="3">
    <source>
        <dbReference type="Proteomes" id="UP000198211"/>
    </source>
</evidence>
<name>A0A225USM4_9STRA</name>
<evidence type="ECO:0000256" key="1">
    <source>
        <dbReference type="SAM" id="MobiDB-lite"/>
    </source>
</evidence>
<comment type="caution">
    <text evidence="2">The sequence shown here is derived from an EMBL/GenBank/DDBJ whole genome shotgun (WGS) entry which is preliminary data.</text>
</comment>
<protein>
    <submittedName>
        <fullName evidence="2">Uncharacterized protein</fullName>
    </submittedName>
</protein>
<dbReference type="OrthoDB" id="128432at2759"/>
<keyword evidence="3" id="KW-1185">Reference proteome</keyword>
<feature type="region of interest" description="Disordered" evidence="1">
    <location>
        <begin position="73"/>
        <end position="96"/>
    </location>
</feature>
<dbReference type="AlphaFoldDB" id="A0A225USM4"/>